<dbReference type="RefSeq" id="WP_195134134.1">
    <property type="nucleotide sequence ID" value="NZ_JADLQX010000086.1"/>
</dbReference>
<evidence type="ECO:0000313" key="2">
    <source>
        <dbReference type="Proteomes" id="UP000702209"/>
    </source>
</evidence>
<organism evidence="1 2">
    <name type="scientific">Nocardia amamiensis</name>
    <dbReference type="NCBI Taxonomy" id="404578"/>
    <lineage>
        <taxon>Bacteria</taxon>
        <taxon>Bacillati</taxon>
        <taxon>Actinomycetota</taxon>
        <taxon>Actinomycetes</taxon>
        <taxon>Mycobacteriales</taxon>
        <taxon>Nocardiaceae</taxon>
        <taxon>Nocardia</taxon>
    </lineage>
</organism>
<proteinExistence type="predicted"/>
<dbReference type="Proteomes" id="UP000702209">
    <property type="component" value="Unassembled WGS sequence"/>
</dbReference>
<gene>
    <name evidence="1" type="ORF">IU459_36415</name>
</gene>
<evidence type="ECO:0000313" key="1">
    <source>
        <dbReference type="EMBL" id="MBF6302957.1"/>
    </source>
</evidence>
<dbReference type="EMBL" id="JADLQX010000086">
    <property type="protein sequence ID" value="MBF6302957.1"/>
    <property type="molecule type" value="Genomic_DNA"/>
</dbReference>
<dbReference type="SUPFAM" id="SSF103642">
    <property type="entry name" value="Sec-C motif"/>
    <property type="match status" value="1"/>
</dbReference>
<dbReference type="InterPro" id="IPR004027">
    <property type="entry name" value="SEC_C_motif"/>
</dbReference>
<sequence>MTTRPATLAAELEADLDRYPDQRGEILLEAAVQWWHAADHDRAIDLLHQGIDLGGEDGGNARVTLAEILFDLDRDTDAWAQLDALRRDRIDSAAPYHMAAELLEERGDLPQALTWFNMAVTRLSDDEMAERDDELGFLCYANNIIAGRRRIRQALGLPSDDLDTSVESLAQRADEFVRTSTPSKPPREMRVLFWPRPEIPHAHETWPQLVETVDADTIIAEREKANRELAESGIARITMVPLTVAKLLDYTTRTGSDPTDSDTRLACINEIITEGHAINWPPARNTPCWCGSTTKYKKCCGRPTTY</sequence>
<dbReference type="Gene3D" id="3.10.450.50">
    <property type="match status" value="1"/>
</dbReference>
<dbReference type="InterPro" id="IPR011990">
    <property type="entry name" value="TPR-like_helical_dom_sf"/>
</dbReference>
<protein>
    <submittedName>
        <fullName evidence="1">SEC-C domain-containing protein</fullName>
    </submittedName>
</protein>
<dbReference type="Pfam" id="PF02810">
    <property type="entry name" value="SEC-C"/>
    <property type="match status" value="1"/>
</dbReference>
<comment type="caution">
    <text evidence="1">The sequence shown here is derived from an EMBL/GenBank/DDBJ whole genome shotgun (WGS) entry which is preliminary data.</text>
</comment>
<dbReference type="SUPFAM" id="SSF48452">
    <property type="entry name" value="TPR-like"/>
    <property type="match status" value="1"/>
</dbReference>
<accession>A0ABS0D4M7</accession>
<dbReference type="Gene3D" id="1.25.40.10">
    <property type="entry name" value="Tetratricopeptide repeat domain"/>
    <property type="match status" value="1"/>
</dbReference>
<name>A0ABS0D4M7_9NOCA</name>
<reference evidence="1 2" key="1">
    <citation type="submission" date="2020-10" db="EMBL/GenBank/DDBJ databases">
        <title>Identification of Nocardia species via Next-generation sequencing and recognition of intraspecies genetic diversity.</title>
        <authorList>
            <person name="Li P."/>
            <person name="Li P."/>
            <person name="Lu B."/>
        </authorList>
    </citation>
    <scope>NUCLEOTIDE SEQUENCE [LARGE SCALE GENOMIC DNA]</scope>
    <source>
        <strain evidence="1 2">BJ06-0157</strain>
    </source>
</reference>
<keyword evidence="2" id="KW-1185">Reference proteome</keyword>